<proteinExistence type="predicted"/>
<protein>
    <submittedName>
        <fullName evidence="1">Uncharacterized protein</fullName>
    </submittedName>
</protein>
<organism evidence="1 2">
    <name type="scientific">Rousettus aegyptiacus</name>
    <name type="common">Egyptian fruit bat</name>
    <name type="synonym">Pteropus aegyptiacus</name>
    <dbReference type="NCBI Taxonomy" id="9407"/>
    <lineage>
        <taxon>Eukaryota</taxon>
        <taxon>Metazoa</taxon>
        <taxon>Chordata</taxon>
        <taxon>Craniata</taxon>
        <taxon>Vertebrata</taxon>
        <taxon>Euteleostomi</taxon>
        <taxon>Mammalia</taxon>
        <taxon>Eutheria</taxon>
        <taxon>Laurasiatheria</taxon>
        <taxon>Chiroptera</taxon>
        <taxon>Yinpterochiroptera</taxon>
        <taxon>Pteropodoidea</taxon>
        <taxon>Pteropodidae</taxon>
        <taxon>Rousettinae</taxon>
        <taxon>Rousettus</taxon>
    </lineage>
</organism>
<reference evidence="1 2" key="1">
    <citation type="journal article" date="2020" name="Nature">
        <title>Six reference-quality genomes reveal evolution of bat adaptations.</title>
        <authorList>
            <person name="Jebb D."/>
            <person name="Huang Z."/>
            <person name="Pippel M."/>
            <person name="Hughes G.M."/>
            <person name="Lavrichenko K."/>
            <person name="Devanna P."/>
            <person name="Winkler S."/>
            <person name="Jermiin L.S."/>
            <person name="Skirmuntt E.C."/>
            <person name="Katzourakis A."/>
            <person name="Burkitt-Gray L."/>
            <person name="Ray D.A."/>
            <person name="Sullivan K.A.M."/>
            <person name="Roscito J.G."/>
            <person name="Kirilenko B.M."/>
            <person name="Davalos L.M."/>
            <person name="Corthals A.P."/>
            <person name="Power M.L."/>
            <person name="Jones G."/>
            <person name="Ransome R.D."/>
            <person name="Dechmann D.K.N."/>
            <person name="Locatelli A.G."/>
            <person name="Puechmaille S.J."/>
            <person name="Fedrigo O."/>
            <person name="Jarvis E.D."/>
            <person name="Hiller M."/>
            <person name="Vernes S.C."/>
            <person name="Myers E.W."/>
            <person name="Teeling E.C."/>
        </authorList>
    </citation>
    <scope>NUCLEOTIDE SEQUENCE [LARGE SCALE GENOMIC DNA]</scope>
    <source>
        <strain evidence="1">MRouAeg1</strain>
        <tissue evidence="1">Muscle</tissue>
    </source>
</reference>
<keyword evidence="2" id="KW-1185">Reference proteome</keyword>
<comment type="caution">
    <text evidence="1">The sequence shown here is derived from an EMBL/GenBank/DDBJ whole genome shotgun (WGS) entry which is preliminary data.</text>
</comment>
<name>A0A7J8FIG5_ROUAE</name>
<evidence type="ECO:0000313" key="2">
    <source>
        <dbReference type="Proteomes" id="UP000593571"/>
    </source>
</evidence>
<accession>A0A7J8FIG5</accession>
<dbReference type="EMBL" id="JACASE010000007">
    <property type="protein sequence ID" value="KAF6447466.1"/>
    <property type="molecule type" value="Genomic_DNA"/>
</dbReference>
<evidence type="ECO:0000313" key="1">
    <source>
        <dbReference type="EMBL" id="KAF6447466.1"/>
    </source>
</evidence>
<sequence>MRFPVSKAWIGAKHSEEKSIVWVWHNQLLCIPRQTCSSCKKGIPICCSPVNKVQRPFCRHFVFAGKMFSLYLGINMCAWLCGNAYICFKICSTNCRRQLPSATMYPVSPHLEMACLLPGQQLKCSLGLPLSSLAWPPQPPKFICPDPSSLASSSQPFCSSHTKLLETQ</sequence>
<dbReference type="Proteomes" id="UP000593571">
    <property type="component" value="Unassembled WGS sequence"/>
</dbReference>
<dbReference type="AlphaFoldDB" id="A0A7J8FIG5"/>
<gene>
    <name evidence="1" type="ORF">HJG63_011927</name>
</gene>